<accession>A0A110B3W6</accession>
<organism evidence="1 2">
    <name type="scientific">Mucilaginibacter gotjawali</name>
    <dbReference type="NCBI Taxonomy" id="1550579"/>
    <lineage>
        <taxon>Bacteria</taxon>
        <taxon>Pseudomonadati</taxon>
        <taxon>Bacteroidota</taxon>
        <taxon>Sphingobacteriia</taxon>
        <taxon>Sphingobacteriales</taxon>
        <taxon>Sphingobacteriaceae</taxon>
        <taxon>Mucilaginibacter</taxon>
    </lineage>
</organism>
<protein>
    <submittedName>
        <fullName evidence="1">Uncharacterized protein</fullName>
    </submittedName>
</protein>
<dbReference type="OrthoDB" id="675824at2"/>
<sequence>MIYYTQLIFVKKGAEADFNAFEEKVLPLLNDHNGKLIYRLRPDKNCVVEMNGELPYEIHFVSFGSKVDFENYKNDPKRLAAMALKNNSIEKVILIEGAEI</sequence>
<evidence type="ECO:0000313" key="2">
    <source>
        <dbReference type="Proteomes" id="UP000218263"/>
    </source>
</evidence>
<dbReference type="RefSeq" id="WP_096354300.1">
    <property type="nucleotide sequence ID" value="NZ_AP017313.1"/>
</dbReference>
<dbReference type="Gene3D" id="3.30.70.100">
    <property type="match status" value="1"/>
</dbReference>
<evidence type="ECO:0000313" key="1">
    <source>
        <dbReference type="EMBL" id="BAU55826.1"/>
    </source>
</evidence>
<dbReference type="KEGG" id="mgot:MgSA37_04018"/>
<proteinExistence type="predicted"/>
<dbReference type="EMBL" id="AP017313">
    <property type="protein sequence ID" value="BAU55826.1"/>
    <property type="molecule type" value="Genomic_DNA"/>
</dbReference>
<name>A0A110B3W6_9SPHI</name>
<reference evidence="1 2" key="1">
    <citation type="submission" date="2015-12" db="EMBL/GenBank/DDBJ databases">
        <title>Genome sequence of Mucilaginibacter gotjawali.</title>
        <authorList>
            <person name="Lee J.S."/>
            <person name="Lee K.C."/>
            <person name="Kim K.K."/>
            <person name="Lee B.W."/>
        </authorList>
    </citation>
    <scope>NUCLEOTIDE SEQUENCE [LARGE SCALE GENOMIC DNA]</scope>
    <source>
        <strain evidence="1 2">SA3-7</strain>
    </source>
</reference>
<gene>
    <name evidence="1" type="ORF">MgSA37_04018</name>
</gene>
<dbReference type="AlphaFoldDB" id="A0A110B3W6"/>
<dbReference type="Proteomes" id="UP000218263">
    <property type="component" value="Chromosome"/>
</dbReference>
<keyword evidence="2" id="KW-1185">Reference proteome</keyword>